<evidence type="ECO:0000313" key="3">
    <source>
        <dbReference type="Proteomes" id="UP000507470"/>
    </source>
</evidence>
<accession>A0A6J8C4Y0</accession>
<dbReference type="OrthoDB" id="6080122at2759"/>
<dbReference type="AlphaFoldDB" id="A0A6J8C4Y0"/>
<evidence type="ECO:0000259" key="1">
    <source>
        <dbReference type="Pfam" id="PF00024"/>
    </source>
</evidence>
<name>A0A6J8C4Y0_MYTCO</name>
<keyword evidence="3" id="KW-1185">Reference proteome</keyword>
<protein>
    <recommendedName>
        <fullName evidence="1">Apple domain-containing protein</fullName>
    </recommendedName>
</protein>
<gene>
    <name evidence="2" type="ORF">MCOR_25313</name>
</gene>
<sequence length="227" mass="25651">MEAMMSGEEINITLEGKKDRHLLSEFNALPTHEKFVSFKLKSCYEGVIWFLSKSAGFQNDYVFYKASIGTSYNTRSTLGGFKDGTVIAWQRISGPQVDCNNYKQFWFSWDDGYLMVGKGSIKNQSVLLIQQPKCPFDTKHIANSSTTTPQEQENTKVITRYRLTLSCLASQVVLTMDTKSTIECLIMCTCDKQCERAMYKSDISPNCVLMTGEPVIDGTQPNYMPTN</sequence>
<dbReference type="Proteomes" id="UP000507470">
    <property type="component" value="Unassembled WGS sequence"/>
</dbReference>
<dbReference type="EMBL" id="CACVKT020004476">
    <property type="protein sequence ID" value="CAC5390199.1"/>
    <property type="molecule type" value="Genomic_DNA"/>
</dbReference>
<evidence type="ECO:0000313" key="2">
    <source>
        <dbReference type="EMBL" id="CAC5390199.1"/>
    </source>
</evidence>
<organism evidence="2 3">
    <name type="scientific">Mytilus coruscus</name>
    <name type="common">Sea mussel</name>
    <dbReference type="NCBI Taxonomy" id="42192"/>
    <lineage>
        <taxon>Eukaryota</taxon>
        <taxon>Metazoa</taxon>
        <taxon>Spiralia</taxon>
        <taxon>Lophotrochozoa</taxon>
        <taxon>Mollusca</taxon>
        <taxon>Bivalvia</taxon>
        <taxon>Autobranchia</taxon>
        <taxon>Pteriomorphia</taxon>
        <taxon>Mytilida</taxon>
        <taxon>Mytiloidea</taxon>
        <taxon>Mytilidae</taxon>
        <taxon>Mytilinae</taxon>
        <taxon>Mytilus</taxon>
    </lineage>
</organism>
<dbReference type="InterPro" id="IPR003609">
    <property type="entry name" value="Pan_app"/>
</dbReference>
<reference evidence="2 3" key="1">
    <citation type="submission" date="2020-06" db="EMBL/GenBank/DDBJ databases">
        <authorList>
            <person name="Li R."/>
            <person name="Bekaert M."/>
        </authorList>
    </citation>
    <scope>NUCLEOTIDE SEQUENCE [LARGE SCALE GENOMIC DNA]</scope>
    <source>
        <strain evidence="3">wild</strain>
    </source>
</reference>
<dbReference type="Pfam" id="PF00024">
    <property type="entry name" value="PAN_1"/>
    <property type="match status" value="1"/>
</dbReference>
<feature type="domain" description="Apple" evidence="1">
    <location>
        <begin position="168"/>
        <end position="216"/>
    </location>
</feature>
<proteinExistence type="predicted"/>